<dbReference type="InterPro" id="IPR001943">
    <property type="entry name" value="UVR_dom"/>
</dbReference>
<sequence length="186" mass="20576">MEKKVELKLLSVAGAQNNARIFALIMGEKDGTRYFPILANETEAQAVVAVMQNVKVVRPLVHDAFADYIKASGDTLTEVVIISVHKGTFYANLVYDRGITVECKAADAIALALHFSCPIYALDSIVESENIVPDINRARHRTVSEEIERMNKKLEEAVAAEDYETAAKLRDIIKELSANAENKPNE</sequence>
<dbReference type="PROSITE" id="PS50151">
    <property type="entry name" value="UVR"/>
    <property type="match status" value="1"/>
</dbReference>
<dbReference type="Proteomes" id="UP000787625">
    <property type="component" value="Unassembled WGS sequence"/>
</dbReference>
<evidence type="ECO:0000313" key="4">
    <source>
        <dbReference type="EMBL" id="HJD53408.1"/>
    </source>
</evidence>
<accession>A0A9D2ZUQ6</accession>
<dbReference type="InterPro" id="IPR036104">
    <property type="entry name" value="BFN_sf"/>
</dbReference>
<evidence type="ECO:0000259" key="2">
    <source>
        <dbReference type="PROSITE" id="PS50151"/>
    </source>
</evidence>
<gene>
    <name evidence="4" type="ORF">IAA93_06765</name>
</gene>
<organism evidence="4 5">
    <name type="scientific">Candidatus Avibacteroides avistercoris</name>
    <dbReference type="NCBI Taxonomy" id="2840690"/>
    <lineage>
        <taxon>Bacteria</taxon>
        <taxon>Pseudomonadati</taxon>
        <taxon>Bacteroidota</taxon>
        <taxon>Bacteroidia</taxon>
        <taxon>Bacteroidales</taxon>
        <taxon>Bacteroidaceae</taxon>
        <taxon>Bacteroidaceae incertae sedis</taxon>
        <taxon>Candidatus Avibacteroides</taxon>
    </lineage>
</organism>
<dbReference type="Pfam" id="PF02151">
    <property type="entry name" value="UVR"/>
    <property type="match status" value="1"/>
</dbReference>
<dbReference type="PANTHER" id="PTHR15160:SF1">
    <property type="entry name" value="VON HIPPEL-LINDAU DISEASE TUMOR SUPPRESSOR"/>
    <property type="match status" value="1"/>
</dbReference>
<dbReference type="Gene3D" id="3.10.690.10">
    <property type="entry name" value="Bifunctional nuclease domain"/>
    <property type="match status" value="1"/>
</dbReference>
<keyword evidence="1" id="KW-0742">SOS response</keyword>
<keyword evidence="1" id="KW-0227">DNA damage</keyword>
<dbReference type="PANTHER" id="PTHR15160">
    <property type="entry name" value="VON HIPPEL-LINDAU PROTEIN"/>
    <property type="match status" value="1"/>
</dbReference>
<evidence type="ECO:0000313" key="5">
    <source>
        <dbReference type="Proteomes" id="UP000787625"/>
    </source>
</evidence>
<dbReference type="InterPro" id="IPR003729">
    <property type="entry name" value="Bi_nuclease_dom"/>
</dbReference>
<dbReference type="SUPFAM" id="SSF103256">
    <property type="entry name" value="Hypothetical protein TM0160"/>
    <property type="match status" value="1"/>
</dbReference>
<dbReference type="AlphaFoldDB" id="A0A9D2ZUQ6"/>
<protein>
    <submittedName>
        <fullName evidence="4">Bifunctional nuclease family protein</fullName>
    </submittedName>
</protein>
<dbReference type="SUPFAM" id="SSF46600">
    <property type="entry name" value="C-terminal UvrC-binding domain of UvrB"/>
    <property type="match status" value="1"/>
</dbReference>
<dbReference type="Gene3D" id="4.10.860.10">
    <property type="entry name" value="UVR domain"/>
    <property type="match status" value="1"/>
</dbReference>
<dbReference type="PROSITE" id="PS51658">
    <property type="entry name" value="BFN"/>
    <property type="match status" value="1"/>
</dbReference>
<dbReference type="EMBL" id="DWUP01000159">
    <property type="protein sequence ID" value="HJD53408.1"/>
    <property type="molecule type" value="Genomic_DNA"/>
</dbReference>
<evidence type="ECO:0000256" key="1">
    <source>
        <dbReference type="ARBA" id="ARBA00023236"/>
    </source>
</evidence>
<dbReference type="GO" id="GO:0004518">
    <property type="term" value="F:nuclease activity"/>
    <property type="evidence" value="ECO:0007669"/>
    <property type="project" value="InterPro"/>
</dbReference>
<comment type="caution">
    <text evidence="4">The sequence shown here is derived from an EMBL/GenBank/DDBJ whole genome shotgun (WGS) entry which is preliminary data.</text>
</comment>
<name>A0A9D2ZUQ6_9BACT</name>
<feature type="domain" description="UVR" evidence="2">
    <location>
        <begin position="144"/>
        <end position="179"/>
    </location>
</feature>
<dbReference type="GO" id="GO:0009432">
    <property type="term" value="P:SOS response"/>
    <property type="evidence" value="ECO:0007669"/>
    <property type="project" value="UniProtKB-KW"/>
</dbReference>
<feature type="domain" description="BFN" evidence="3">
    <location>
        <begin position="4"/>
        <end position="133"/>
    </location>
</feature>
<reference evidence="4" key="1">
    <citation type="journal article" date="2021" name="PeerJ">
        <title>Extensive microbial diversity within the chicken gut microbiome revealed by metagenomics and culture.</title>
        <authorList>
            <person name="Gilroy R."/>
            <person name="Ravi A."/>
            <person name="Getino M."/>
            <person name="Pursley I."/>
            <person name="Horton D.L."/>
            <person name="Alikhan N.F."/>
            <person name="Baker D."/>
            <person name="Gharbi K."/>
            <person name="Hall N."/>
            <person name="Watson M."/>
            <person name="Adriaenssens E.M."/>
            <person name="Foster-Nyarko E."/>
            <person name="Jarju S."/>
            <person name="Secka A."/>
            <person name="Antonio M."/>
            <person name="Oren A."/>
            <person name="Chaudhuri R.R."/>
            <person name="La Ragione R."/>
            <person name="Hildebrand F."/>
            <person name="Pallen M.J."/>
        </authorList>
    </citation>
    <scope>NUCLEOTIDE SEQUENCE</scope>
    <source>
        <strain evidence="4">MalCec1-1739</strain>
    </source>
</reference>
<evidence type="ECO:0000259" key="3">
    <source>
        <dbReference type="PROSITE" id="PS51658"/>
    </source>
</evidence>
<proteinExistence type="predicted"/>
<reference evidence="4" key="2">
    <citation type="submission" date="2021-04" db="EMBL/GenBank/DDBJ databases">
        <authorList>
            <person name="Gilroy R."/>
        </authorList>
    </citation>
    <scope>NUCLEOTIDE SEQUENCE</scope>
    <source>
        <strain evidence="4">MalCec1-1739</strain>
    </source>
</reference>
<dbReference type="InterPro" id="IPR036876">
    <property type="entry name" value="UVR_dom_sf"/>
</dbReference>
<dbReference type="Pfam" id="PF02577">
    <property type="entry name" value="BFN_dom"/>
    <property type="match status" value="1"/>
</dbReference>